<keyword evidence="2" id="KW-1185">Reference proteome</keyword>
<reference evidence="1 2" key="1">
    <citation type="journal article" date="2018" name="Sci. Rep.">
        <title>Genomic signatures of local adaptation to the degree of environmental predictability in rotifers.</title>
        <authorList>
            <person name="Franch-Gras L."/>
            <person name="Hahn C."/>
            <person name="Garcia-Roger E.M."/>
            <person name="Carmona M.J."/>
            <person name="Serra M."/>
            <person name="Gomez A."/>
        </authorList>
    </citation>
    <scope>NUCLEOTIDE SEQUENCE [LARGE SCALE GENOMIC DNA]</scope>
    <source>
        <strain evidence="1">HYR1</strain>
    </source>
</reference>
<gene>
    <name evidence="1" type="ORF">BpHYR1_035084</name>
</gene>
<dbReference type="EMBL" id="REGN01000561">
    <property type="protein sequence ID" value="RNA41082.1"/>
    <property type="molecule type" value="Genomic_DNA"/>
</dbReference>
<sequence>MSFILQSEFYGSDFKILEEYIYFCFLVVSKDSLLSFFEYFSIDKFPDSNLRYLSKIHSCQDKCCLKFTCRMNYVENRHNPNDFYNFII</sequence>
<dbReference type="AlphaFoldDB" id="A0A3M7SZ97"/>
<name>A0A3M7SZ97_BRAPC</name>
<protein>
    <submittedName>
        <fullName evidence="1">Uncharacterized protein</fullName>
    </submittedName>
</protein>
<organism evidence="1 2">
    <name type="scientific">Brachionus plicatilis</name>
    <name type="common">Marine rotifer</name>
    <name type="synonym">Brachionus muelleri</name>
    <dbReference type="NCBI Taxonomy" id="10195"/>
    <lineage>
        <taxon>Eukaryota</taxon>
        <taxon>Metazoa</taxon>
        <taxon>Spiralia</taxon>
        <taxon>Gnathifera</taxon>
        <taxon>Rotifera</taxon>
        <taxon>Eurotatoria</taxon>
        <taxon>Monogononta</taxon>
        <taxon>Pseudotrocha</taxon>
        <taxon>Ploima</taxon>
        <taxon>Brachionidae</taxon>
        <taxon>Brachionus</taxon>
    </lineage>
</organism>
<accession>A0A3M7SZ97</accession>
<dbReference type="Proteomes" id="UP000276133">
    <property type="component" value="Unassembled WGS sequence"/>
</dbReference>
<proteinExistence type="predicted"/>
<comment type="caution">
    <text evidence="1">The sequence shown here is derived from an EMBL/GenBank/DDBJ whole genome shotgun (WGS) entry which is preliminary data.</text>
</comment>
<evidence type="ECO:0000313" key="2">
    <source>
        <dbReference type="Proteomes" id="UP000276133"/>
    </source>
</evidence>
<evidence type="ECO:0000313" key="1">
    <source>
        <dbReference type="EMBL" id="RNA41082.1"/>
    </source>
</evidence>